<dbReference type="EMBL" id="FNFV01000001">
    <property type="protein sequence ID" value="SDK08859.1"/>
    <property type="molecule type" value="Genomic_DNA"/>
</dbReference>
<dbReference type="Proteomes" id="UP000199328">
    <property type="component" value="Unassembled WGS sequence"/>
</dbReference>
<sequence length="71" mass="7223">MGHDWILDVLADLKTYARQNGLSALASQLDETILVAAAEAATSQNGTPLAAMGHAATARGAYRAIGRGGNG</sequence>
<name>A0A1G8Z163_9RHOB</name>
<proteinExistence type="predicted"/>
<protein>
    <submittedName>
        <fullName evidence="1">Uncharacterized protein</fullName>
    </submittedName>
</protein>
<dbReference type="OrthoDB" id="7659348at2"/>
<keyword evidence="2" id="KW-1185">Reference proteome</keyword>
<dbReference type="STRING" id="990712.SAMN05216257_101537"/>
<reference evidence="2" key="1">
    <citation type="submission" date="2016-10" db="EMBL/GenBank/DDBJ databases">
        <authorList>
            <person name="Varghese N."/>
            <person name="Submissions S."/>
        </authorList>
    </citation>
    <scope>NUCLEOTIDE SEQUENCE [LARGE SCALE GENOMIC DNA]</scope>
    <source>
        <strain evidence="2">CGMCC 1.10789</strain>
    </source>
</reference>
<accession>A0A1G8Z163</accession>
<gene>
    <name evidence="1" type="ORF">SAMN05216257_101537</name>
</gene>
<evidence type="ECO:0000313" key="2">
    <source>
        <dbReference type="Proteomes" id="UP000199328"/>
    </source>
</evidence>
<evidence type="ECO:0000313" key="1">
    <source>
        <dbReference type="EMBL" id="SDK08859.1"/>
    </source>
</evidence>
<organism evidence="1 2">
    <name type="scientific">Meinhardsimonia xiamenensis</name>
    <dbReference type="NCBI Taxonomy" id="990712"/>
    <lineage>
        <taxon>Bacteria</taxon>
        <taxon>Pseudomonadati</taxon>
        <taxon>Pseudomonadota</taxon>
        <taxon>Alphaproteobacteria</taxon>
        <taxon>Rhodobacterales</taxon>
        <taxon>Paracoccaceae</taxon>
        <taxon>Meinhardsimonia</taxon>
    </lineage>
</organism>
<dbReference type="AlphaFoldDB" id="A0A1G8Z163"/>